<dbReference type="OrthoDB" id="6118231at2759"/>
<evidence type="ECO:0000313" key="5">
    <source>
        <dbReference type="EMBL" id="GBO06899.1"/>
    </source>
</evidence>
<dbReference type="EMBL" id="BGPR01032334">
    <property type="protein sequence ID" value="GBO05837.1"/>
    <property type="molecule type" value="Genomic_DNA"/>
</dbReference>
<protein>
    <recommendedName>
        <fullName evidence="7">Mos1 transposase HTH domain-containing protein</fullName>
    </recommendedName>
</protein>
<dbReference type="PANTHER" id="PTHR46060:SF1">
    <property type="entry name" value="MARINER MOS1 TRANSPOSASE-LIKE PROTEIN"/>
    <property type="match status" value="1"/>
</dbReference>
<comment type="subcellular location">
    <subcellularLocation>
        <location evidence="1">Nucleus</location>
    </subcellularLocation>
</comment>
<dbReference type="PANTHER" id="PTHR46060">
    <property type="entry name" value="MARINER MOS1 TRANSPOSASE-LIKE PROTEIN"/>
    <property type="match status" value="1"/>
</dbReference>
<dbReference type="Proteomes" id="UP000499080">
    <property type="component" value="Unassembled WGS sequence"/>
</dbReference>
<dbReference type="EMBL" id="BGPR01033084">
    <property type="protein sequence ID" value="GBO06889.1"/>
    <property type="molecule type" value="Genomic_DNA"/>
</dbReference>
<reference evidence="2 6" key="1">
    <citation type="journal article" date="2019" name="Sci. Rep.">
        <title>Orb-weaving spider Araneus ventricosus genome elucidates the spidroin gene catalogue.</title>
        <authorList>
            <person name="Kono N."/>
            <person name="Nakamura H."/>
            <person name="Ohtoshi R."/>
            <person name="Moran D.A.P."/>
            <person name="Shinohara A."/>
            <person name="Yoshida Y."/>
            <person name="Fujiwara M."/>
            <person name="Mori M."/>
            <person name="Tomita M."/>
            <person name="Arakawa K."/>
        </authorList>
    </citation>
    <scope>NUCLEOTIDE SEQUENCE [LARGE SCALE GENOMIC DNA]</scope>
</reference>
<dbReference type="InterPro" id="IPR052709">
    <property type="entry name" value="Transposase-MT_Hybrid"/>
</dbReference>
<comment type="caution">
    <text evidence="2">The sequence shown here is derived from an EMBL/GenBank/DDBJ whole genome shotgun (WGS) entry which is preliminary data.</text>
</comment>
<organism evidence="2 6">
    <name type="scientific">Araneus ventricosus</name>
    <name type="common">Orbweaver spider</name>
    <name type="synonym">Epeira ventricosa</name>
    <dbReference type="NCBI Taxonomy" id="182803"/>
    <lineage>
        <taxon>Eukaryota</taxon>
        <taxon>Metazoa</taxon>
        <taxon>Ecdysozoa</taxon>
        <taxon>Arthropoda</taxon>
        <taxon>Chelicerata</taxon>
        <taxon>Arachnida</taxon>
        <taxon>Araneae</taxon>
        <taxon>Araneomorphae</taxon>
        <taxon>Entelegynae</taxon>
        <taxon>Araneoidea</taxon>
        <taxon>Araneidae</taxon>
        <taxon>Araneus</taxon>
    </lineage>
</organism>
<accession>A0A4Y2U2L8</accession>
<keyword evidence="6" id="KW-1185">Reference proteome</keyword>
<dbReference type="GO" id="GO:0005634">
    <property type="term" value="C:nucleus"/>
    <property type="evidence" value="ECO:0007669"/>
    <property type="project" value="UniProtKB-SubCell"/>
</dbReference>
<evidence type="ECO:0000313" key="6">
    <source>
        <dbReference type="Proteomes" id="UP000499080"/>
    </source>
</evidence>
<evidence type="ECO:0000313" key="2">
    <source>
        <dbReference type="EMBL" id="GBO05837.1"/>
    </source>
</evidence>
<proteinExistence type="predicted"/>
<dbReference type="Gene3D" id="1.10.10.1450">
    <property type="match status" value="1"/>
</dbReference>
<evidence type="ECO:0000313" key="3">
    <source>
        <dbReference type="EMBL" id="GBO05838.1"/>
    </source>
</evidence>
<dbReference type="InterPro" id="IPR009057">
    <property type="entry name" value="Homeodomain-like_sf"/>
</dbReference>
<evidence type="ECO:0000256" key="1">
    <source>
        <dbReference type="ARBA" id="ARBA00004123"/>
    </source>
</evidence>
<evidence type="ECO:0008006" key="7">
    <source>
        <dbReference type="Google" id="ProtNLM"/>
    </source>
</evidence>
<dbReference type="AlphaFoldDB" id="A0A4Y2U2L8"/>
<gene>
    <name evidence="5" type="ORF">AVEN_141793_1</name>
    <name evidence="4" type="ORF">AVEN_168097_1</name>
    <name evidence="2" type="ORF">AVEN_226327_1</name>
    <name evidence="3" type="ORF">AVEN_48712_1</name>
</gene>
<name>A0A4Y2U2L8_ARAVE</name>
<evidence type="ECO:0000313" key="4">
    <source>
        <dbReference type="EMBL" id="GBO06889.1"/>
    </source>
</evidence>
<sequence>MHQSIVCEIRSVNHFLKAKVVKAAETHRHVSEVYEESIMREGMVRKWVRVFKDDHTSEHDEERSERPSVITEDLVQKVYGKVRENRRVTISYLSNELPQVSRSALYGIGRAHLNYRKLCSL</sequence>
<dbReference type="EMBL" id="BGPR01032335">
    <property type="protein sequence ID" value="GBO05838.1"/>
    <property type="molecule type" value="Genomic_DNA"/>
</dbReference>
<dbReference type="EMBL" id="BGPR01033090">
    <property type="protein sequence ID" value="GBO06899.1"/>
    <property type="molecule type" value="Genomic_DNA"/>
</dbReference>
<dbReference type="SUPFAM" id="SSF46689">
    <property type="entry name" value="Homeodomain-like"/>
    <property type="match status" value="1"/>
</dbReference>